<evidence type="ECO:0000313" key="1">
    <source>
        <dbReference type="EMBL" id="BDL44557.1"/>
    </source>
</evidence>
<proteinExistence type="predicted"/>
<organism evidence="1 2">
    <name type="scientific">Akkermansia biwaensis</name>
    <dbReference type="NCBI Taxonomy" id="2946555"/>
    <lineage>
        <taxon>Bacteria</taxon>
        <taxon>Pseudomonadati</taxon>
        <taxon>Verrucomicrobiota</taxon>
        <taxon>Verrucomicrobiia</taxon>
        <taxon>Verrucomicrobiales</taxon>
        <taxon>Akkermansiaceae</taxon>
        <taxon>Akkermansia</taxon>
    </lineage>
</organism>
<dbReference type="Proteomes" id="UP001062263">
    <property type="component" value="Chromosome"/>
</dbReference>
<evidence type="ECO:0000313" key="2">
    <source>
        <dbReference type="Proteomes" id="UP001062263"/>
    </source>
</evidence>
<dbReference type="RefSeq" id="WP_067573305.1">
    <property type="nucleotide sequence ID" value="NZ_AP025943.1"/>
</dbReference>
<sequence>MKTGNKKKIQKKIQIKVKMPLSIQFFRDAEAEALHVQRCQLDRATLLACAVKRLREEQAGESASGQKPSA</sequence>
<gene>
    <name evidence="1" type="ORF">Abiwalacus_21310</name>
</gene>
<reference evidence="1" key="1">
    <citation type="submission" date="2022-06" db="EMBL/GenBank/DDBJ databases">
        <title>Akkermansia biwalacus sp. nov., an anaerobic mucin-degrading bacterium isolated from human intestine.</title>
        <authorList>
            <person name="Kobayashi Y."/>
            <person name="Inoue S."/>
            <person name="Kawahara T."/>
            <person name="Kohda N."/>
        </authorList>
    </citation>
    <scope>NUCLEOTIDE SEQUENCE</scope>
    <source>
        <strain evidence="1">WON2089</strain>
    </source>
</reference>
<dbReference type="EMBL" id="AP025943">
    <property type="protein sequence ID" value="BDL44557.1"/>
    <property type="molecule type" value="Genomic_DNA"/>
</dbReference>
<keyword evidence="2" id="KW-1185">Reference proteome</keyword>
<accession>A0ABN6QJL4</accession>
<protein>
    <recommendedName>
        <fullName evidence="3">CopG family transcriptional regulator</fullName>
    </recommendedName>
</protein>
<name>A0ABN6QJL4_9BACT</name>
<evidence type="ECO:0008006" key="3">
    <source>
        <dbReference type="Google" id="ProtNLM"/>
    </source>
</evidence>